<reference evidence="1" key="1">
    <citation type="submission" date="2019-04" db="EMBL/GenBank/DDBJ databases">
        <title>Microbes associate with the intestines of laboratory mice.</title>
        <authorList>
            <person name="Navarre W."/>
            <person name="Wong E."/>
            <person name="Huang K."/>
            <person name="Tropini C."/>
            <person name="Ng K."/>
            <person name="Yu B."/>
        </authorList>
    </citation>
    <scope>NUCLEOTIDE SEQUENCE</scope>
    <source>
        <strain evidence="1">NM01_1-7b</strain>
    </source>
</reference>
<keyword evidence="2" id="KW-1185">Reference proteome</keyword>
<evidence type="ECO:0000313" key="2">
    <source>
        <dbReference type="Proteomes" id="UP000304953"/>
    </source>
</evidence>
<dbReference type="Proteomes" id="UP000304953">
    <property type="component" value="Unassembled WGS sequence"/>
</dbReference>
<name>A0AC61RW55_9FIRM</name>
<proteinExistence type="predicted"/>
<gene>
    <name evidence="1" type="ORF">E5329_11100</name>
</gene>
<organism evidence="1 2">
    <name type="scientific">Petralouisia muris</name>
    <dbReference type="NCBI Taxonomy" id="3032872"/>
    <lineage>
        <taxon>Bacteria</taxon>
        <taxon>Bacillati</taxon>
        <taxon>Bacillota</taxon>
        <taxon>Clostridia</taxon>
        <taxon>Lachnospirales</taxon>
        <taxon>Lachnospiraceae</taxon>
        <taxon>Petralouisia</taxon>
    </lineage>
</organism>
<accession>A0AC61RW55</accession>
<protein>
    <submittedName>
        <fullName evidence="1">GHKL domain-containing protein</fullName>
    </submittedName>
</protein>
<sequence length="429" mass="49707">MDYFNNLSYIISHLFLMLYIYLFIPHGHNKLTSCLICFSSFLILSGADILKLNIFPGSDVCYFFVTLFQIFVTQSTGPLIAAHGNSKILFIGLSASNYTIIGSVTASILYIYTENIPLSLVGNFAVHTAILLILYKSIRNIWNNQYENDNNREWWELCLIPSIFYCTFSCFAFFPYPLQEDPHNIPGILCLMITMLVSYVVVLHYIESDSKRQDIYWKNILFESYIKSLEAQYELVEESEKNIRILRHDIRHYISMIEHLLDEKNYDEIRKIIAHISNTSEENKVVKYCDNLIINSIISKMQEQAQALGITASLDLEIPRKTLVDNYELAAVIANLFENAMICVKNYEKEKRYIDIKIRHTRDHLLIQAKNECREKLVFDPATKLPKSQKGKNHGLGMQSILAFSEKIDGAIDCYLEKNVFHMILFAKF</sequence>
<evidence type="ECO:0000313" key="1">
    <source>
        <dbReference type="EMBL" id="TGY96183.1"/>
    </source>
</evidence>
<comment type="caution">
    <text evidence="1">The sequence shown here is derived from an EMBL/GenBank/DDBJ whole genome shotgun (WGS) entry which is preliminary data.</text>
</comment>
<dbReference type="EMBL" id="SRYA01000019">
    <property type="protein sequence ID" value="TGY96183.1"/>
    <property type="molecule type" value="Genomic_DNA"/>
</dbReference>